<proteinExistence type="predicted"/>
<name>A0AA88XNH5_PINIB</name>
<evidence type="ECO:0008006" key="3">
    <source>
        <dbReference type="Google" id="ProtNLM"/>
    </source>
</evidence>
<dbReference type="AlphaFoldDB" id="A0AA88XNH5"/>
<protein>
    <recommendedName>
        <fullName evidence="3">DUF2452 domain-containing protein</fullName>
    </recommendedName>
</protein>
<dbReference type="PANTHER" id="PTHR14553">
    <property type="entry name" value="UNCHARACTERIZED PROTEIN C1ORF50"/>
    <property type="match status" value="1"/>
</dbReference>
<dbReference type="Pfam" id="PF10504">
    <property type="entry name" value="DUF2452"/>
    <property type="match status" value="1"/>
</dbReference>
<accession>A0AA88XNH5</accession>
<dbReference type="InterPro" id="IPR019534">
    <property type="entry name" value="DUF2452"/>
</dbReference>
<keyword evidence="2" id="KW-1185">Reference proteome</keyword>
<organism evidence="1 2">
    <name type="scientific">Pinctada imbricata</name>
    <name type="common">Atlantic pearl-oyster</name>
    <name type="synonym">Pinctada martensii</name>
    <dbReference type="NCBI Taxonomy" id="66713"/>
    <lineage>
        <taxon>Eukaryota</taxon>
        <taxon>Metazoa</taxon>
        <taxon>Spiralia</taxon>
        <taxon>Lophotrochozoa</taxon>
        <taxon>Mollusca</taxon>
        <taxon>Bivalvia</taxon>
        <taxon>Autobranchia</taxon>
        <taxon>Pteriomorphia</taxon>
        <taxon>Pterioida</taxon>
        <taxon>Pterioidea</taxon>
        <taxon>Pteriidae</taxon>
        <taxon>Pinctada</taxon>
    </lineage>
</organism>
<dbReference type="Proteomes" id="UP001186944">
    <property type="component" value="Unassembled WGS sequence"/>
</dbReference>
<dbReference type="EMBL" id="VSWD01000013">
    <property type="protein sequence ID" value="KAK3084407.1"/>
    <property type="molecule type" value="Genomic_DNA"/>
</dbReference>
<sequence>MDKPPPPGVKAVALVESNSRPGGVQLVSTHRTNKTADPMDLVELAQTIQKADEFVKATAGSKLTEIANQIRYLQERARKALEEAKRDNNLHHYACNLVKKPGTIYYLYERESGQKYMSILSPQEWGPSCPHDFIGAYKLEHDQSWTPIEEMEERSTQFALIDKILNTQNAIQDSAGVNVSELSGQHPT</sequence>
<dbReference type="PANTHER" id="PTHR14553:SF1">
    <property type="entry name" value="SIMILAR TO CHROMOSOME 1 OPEN READING FRAME 50"/>
    <property type="match status" value="1"/>
</dbReference>
<reference evidence="1" key="1">
    <citation type="submission" date="2019-08" db="EMBL/GenBank/DDBJ databases">
        <title>The improved chromosome-level genome for the pearl oyster Pinctada fucata martensii using PacBio sequencing and Hi-C.</title>
        <authorList>
            <person name="Zheng Z."/>
        </authorList>
    </citation>
    <scope>NUCLEOTIDE SEQUENCE</scope>
    <source>
        <strain evidence="1">ZZ-2019</strain>
        <tissue evidence="1">Adductor muscle</tissue>
    </source>
</reference>
<comment type="caution">
    <text evidence="1">The sequence shown here is derived from an EMBL/GenBank/DDBJ whole genome shotgun (WGS) entry which is preliminary data.</text>
</comment>
<gene>
    <name evidence="1" type="ORF">FSP39_013068</name>
</gene>
<evidence type="ECO:0000313" key="2">
    <source>
        <dbReference type="Proteomes" id="UP001186944"/>
    </source>
</evidence>
<evidence type="ECO:0000313" key="1">
    <source>
        <dbReference type="EMBL" id="KAK3084407.1"/>
    </source>
</evidence>